<evidence type="ECO:0000313" key="3">
    <source>
        <dbReference type="Proteomes" id="UP000698800"/>
    </source>
</evidence>
<accession>A0A9P8I8L0</accession>
<dbReference type="OrthoDB" id="5339332at2759"/>
<dbReference type="EMBL" id="JAGHQL010000007">
    <property type="protein sequence ID" value="KAH0545299.1"/>
    <property type="molecule type" value="Genomic_DNA"/>
</dbReference>
<feature type="compositionally biased region" description="Polar residues" evidence="1">
    <location>
        <begin position="17"/>
        <end position="27"/>
    </location>
</feature>
<feature type="compositionally biased region" description="Basic and acidic residues" evidence="1">
    <location>
        <begin position="328"/>
        <end position="344"/>
    </location>
</feature>
<dbReference type="Proteomes" id="UP000698800">
    <property type="component" value="Unassembled WGS sequence"/>
</dbReference>
<feature type="region of interest" description="Disordered" evidence="1">
    <location>
        <begin position="456"/>
        <end position="513"/>
    </location>
</feature>
<evidence type="ECO:0000256" key="1">
    <source>
        <dbReference type="SAM" id="MobiDB-lite"/>
    </source>
</evidence>
<protein>
    <submittedName>
        <fullName evidence="2">Uncharacterized protein</fullName>
    </submittedName>
</protein>
<keyword evidence="3" id="KW-1185">Reference proteome</keyword>
<feature type="region of interest" description="Disordered" evidence="1">
    <location>
        <begin position="1"/>
        <end position="40"/>
    </location>
</feature>
<feature type="region of interest" description="Disordered" evidence="1">
    <location>
        <begin position="309"/>
        <end position="349"/>
    </location>
</feature>
<sequence>MQAEGLGVTALIDSPHAEQTLSAATRPQQDEEEPSYLNTRRLNGIVSAPDTPLPSTHRRRQSLPLNILGLWSLSSRDTSTVSLADPGQCGTGEPASNDSTATHLRSALRQLNGGPRPRRHRHSKSTIVRNSTFSQPVIVRTYSGSRPGSRQQVPATLQEEEMDKTDLPTIEEFSFDGILRAIEPEVSNTLDAIANLCANYRSNLSQECDYLVLAQGELDKKMEETDKLTTSVLEETNARSERIATDSKPLEGGNIASDIAYTASTAYSTLQNILATLTDIEELLPLDERIGHKEHYPRTHSLLVNRNGENRAVTDPSTESHNGIPKTPKQDVAKHGSWKREHPSRSKSAGFYFAGGSLNGTRGKQSEATGSPSGLLLRTIEPCPSTSSSLESAACFPPVVFSGSPSPGLLSRPMAMGFDGSTDFDSPLAPPSASFVQTDFPRVEGGVVSEYSLKSSLTGSMPHSRPNPSRRAAGHSRRTSIFGRWQDWLSRDGPGNQNPSSAEAGGAPAANKELNAEGRLRIILRGAGSERVIKGKSVDRGS</sequence>
<evidence type="ECO:0000313" key="2">
    <source>
        <dbReference type="EMBL" id="KAH0545299.1"/>
    </source>
</evidence>
<organism evidence="2 3">
    <name type="scientific">Glutinoglossum americanum</name>
    <dbReference type="NCBI Taxonomy" id="1670608"/>
    <lineage>
        <taxon>Eukaryota</taxon>
        <taxon>Fungi</taxon>
        <taxon>Dikarya</taxon>
        <taxon>Ascomycota</taxon>
        <taxon>Pezizomycotina</taxon>
        <taxon>Geoglossomycetes</taxon>
        <taxon>Geoglossales</taxon>
        <taxon>Geoglossaceae</taxon>
        <taxon>Glutinoglossum</taxon>
    </lineage>
</organism>
<comment type="caution">
    <text evidence="2">The sequence shown here is derived from an EMBL/GenBank/DDBJ whole genome shotgun (WGS) entry which is preliminary data.</text>
</comment>
<name>A0A9P8I8L0_9PEZI</name>
<gene>
    <name evidence="2" type="ORF">FGG08_000598</name>
</gene>
<reference evidence="2" key="1">
    <citation type="submission" date="2021-03" db="EMBL/GenBank/DDBJ databases">
        <title>Comparative genomics and phylogenomic investigation of the class Geoglossomycetes provide insights into ecological specialization and systematics.</title>
        <authorList>
            <person name="Melie T."/>
            <person name="Pirro S."/>
            <person name="Miller A.N."/>
            <person name="Quandt A."/>
        </authorList>
    </citation>
    <scope>NUCLEOTIDE SEQUENCE</scope>
    <source>
        <strain evidence="2">GBOQ0MN5Z8</strain>
    </source>
</reference>
<proteinExistence type="predicted"/>
<feature type="compositionally biased region" description="Low complexity" evidence="1">
    <location>
        <begin position="498"/>
        <end position="513"/>
    </location>
</feature>
<dbReference type="AlphaFoldDB" id="A0A9P8I8L0"/>